<organism evidence="2">
    <name type="scientific">Kwoniella dejecticola CBS 10117</name>
    <dbReference type="NCBI Taxonomy" id="1296121"/>
    <lineage>
        <taxon>Eukaryota</taxon>
        <taxon>Fungi</taxon>
        <taxon>Dikarya</taxon>
        <taxon>Basidiomycota</taxon>
        <taxon>Agaricomycotina</taxon>
        <taxon>Tremellomycetes</taxon>
        <taxon>Tremellales</taxon>
        <taxon>Cryptococcaceae</taxon>
        <taxon>Kwoniella</taxon>
    </lineage>
</organism>
<name>A0A1A6A1X1_9TREE</name>
<dbReference type="VEuPathDB" id="FungiDB:I303_06326"/>
<feature type="compositionally biased region" description="Low complexity" evidence="1">
    <location>
        <begin position="18"/>
        <end position="32"/>
    </location>
</feature>
<dbReference type="EMBL" id="KI894033">
    <property type="protein sequence ID" value="OBR84039.1"/>
    <property type="molecule type" value="Genomic_DNA"/>
</dbReference>
<reference evidence="2" key="1">
    <citation type="submission" date="2013-07" db="EMBL/GenBank/DDBJ databases">
        <title>The Genome Sequence of Cryptococcus dejecticola CBS10117.</title>
        <authorList>
            <consortium name="The Broad Institute Genome Sequencing Platform"/>
            <person name="Cuomo C."/>
            <person name="Litvintseva A."/>
            <person name="Chen Y."/>
            <person name="Heitman J."/>
            <person name="Sun S."/>
            <person name="Springer D."/>
            <person name="Dromer F."/>
            <person name="Young S.K."/>
            <person name="Zeng Q."/>
            <person name="Gargeya S."/>
            <person name="Fitzgerald M."/>
            <person name="Abouelleil A."/>
            <person name="Alvarado L."/>
            <person name="Berlin A.M."/>
            <person name="Chapman S.B."/>
            <person name="Dewar J."/>
            <person name="Goldberg J."/>
            <person name="Griggs A."/>
            <person name="Gujja S."/>
            <person name="Hansen M."/>
            <person name="Howarth C."/>
            <person name="Imamovic A."/>
            <person name="Larimer J."/>
            <person name="McCowan C."/>
            <person name="Murphy C."/>
            <person name="Pearson M."/>
            <person name="Priest M."/>
            <person name="Roberts A."/>
            <person name="Saif S."/>
            <person name="Shea T."/>
            <person name="Sykes S."/>
            <person name="Wortman J."/>
            <person name="Nusbaum C."/>
            <person name="Birren B."/>
        </authorList>
    </citation>
    <scope>NUCLEOTIDE SEQUENCE [LARGE SCALE GENOMIC DNA]</scope>
    <source>
        <strain evidence="2">CBS 10117</strain>
    </source>
</reference>
<accession>A0A1A6A1X1</accession>
<evidence type="ECO:0000256" key="1">
    <source>
        <dbReference type="SAM" id="MobiDB-lite"/>
    </source>
</evidence>
<dbReference type="OrthoDB" id="74807at2759"/>
<gene>
    <name evidence="2" type="ORF">I303_06326</name>
</gene>
<proteinExistence type="predicted"/>
<protein>
    <submittedName>
        <fullName evidence="2">Uncharacterized protein</fullName>
    </submittedName>
</protein>
<evidence type="ECO:0000313" key="2">
    <source>
        <dbReference type="EMBL" id="OBR84039.1"/>
    </source>
</evidence>
<feature type="compositionally biased region" description="Basic and acidic residues" evidence="1">
    <location>
        <begin position="38"/>
        <end position="47"/>
    </location>
</feature>
<dbReference type="AlphaFoldDB" id="A0A1A6A1X1"/>
<feature type="region of interest" description="Disordered" evidence="1">
    <location>
        <begin position="1"/>
        <end position="47"/>
    </location>
</feature>
<sequence length="177" mass="19861">MPPAVRKQPSRNTLPQPSASGSASAFASASTSNPVQQSRRDDALSDFQRRRLARRLDELERTNPTDIPATSFIPQSQAASALHPTANANANKKKQSANVRRILYGKKSLKDWLDELLIFVITSLLFHGSSLFLAPRPAESIYDFHLPHPSQLPAQDLFILRVYRRVQMSQVRGMELR</sequence>
<dbReference type="STRING" id="1296121.A0A1A6A1X1"/>